<proteinExistence type="predicted"/>
<evidence type="ECO:0000313" key="2">
    <source>
        <dbReference type="EMBL" id="KAF5783403.1"/>
    </source>
</evidence>
<feature type="transmembrane region" description="Helical" evidence="1">
    <location>
        <begin position="47"/>
        <end position="65"/>
    </location>
</feature>
<dbReference type="STRING" id="4232.A0A251SE19"/>
<reference evidence="2 4" key="1">
    <citation type="journal article" date="2017" name="Nature">
        <title>The sunflower genome provides insights into oil metabolism, flowering and Asterid evolution.</title>
        <authorList>
            <person name="Badouin H."/>
            <person name="Gouzy J."/>
            <person name="Grassa C.J."/>
            <person name="Murat F."/>
            <person name="Staton S.E."/>
            <person name="Cottret L."/>
            <person name="Lelandais-Briere C."/>
            <person name="Owens G.L."/>
            <person name="Carrere S."/>
            <person name="Mayjonade B."/>
            <person name="Legrand L."/>
            <person name="Gill N."/>
            <person name="Kane N.C."/>
            <person name="Bowers J.E."/>
            <person name="Hubner S."/>
            <person name="Bellec A."/>
            <person name="Berard A."/>
            <person name="Berges H."/>
            <person name="Blanchet N."/>
            <person name="Boniface M.C."/>
            <person name="Brunel D."/>
            <person name="Catrice O."/>
            <person name="Chaidir N."/>
            <person name="Claudel C."/>
            <person name="Donnadieu C."/>
            <person name="Faraut T."/>
            <person name="Fievet G."/>
            <person name="Helmstetter N."/>
            <person name="King M."/>
            <person name="Knapp S.J."/>
            <person name="Lai Z."/>
            <person name="Le Paslier M.C."/>
            <person name="Lippi Y."/>
            <person name="Lorenzon L."/>
            <person name="Mandel J.R."/>
            <person name="Marage G."/>
            <person name="Marchand G."/>
            <person name="Marquand E."/>
            <person name="Bret-Mestries E."/>
            <person name="Morien E."/>
            <person name="Nambeesan S."/>
            <person name="Nguyen T."/>
            <person name="Pegot-Espagnet P."/>
            <person name="Pouilly N."/>
            <person name="Raftis F."/>
            <person name="Sallet E."/>
            <person name="Schiex T."/>
            <person name="Thomas J."/>
            <person name="Vandecasteele C."/>
            <person name="Vares D."/>
            <person name="Vear F."/>
            <person name="Vautrin S."/>
            <person name="Crespi M."/>
            <person name="Mangin B."/>
            <person name="Burke J.M."/>
            <person name="Salse J."/>
            <person name="Munos S."/>
            <person name="Vincourt P."/>
            <person name="Rieseberg L.H."/>
            <person name="Langlade N.B."/>
        </authorList>
    </citation>
    <scope>NUCLEOTIDE SEQUENCE [LARGE SCALE GENOMIC DNA]</scope>
    <source>
        <strain evidence="4">cv. SF193</strain>
        <tissue evidence="2">Leaves</tissue>
    </source>
</reference>
<sequence length="80" mass="9291">MISQSIKSSYDLPRSMPNRSRPIARKKYLRIAPADHSWAAATTKGVFIRWMIISYLIPQISILMLHPRQLKQLLEENNQA</sequence>
<accession>A0A251SE19</accession>
<keyword evidence="4" id="KW-1185">Reference proteome</keyword>
<dbReference type="InParanoid" id="A0A251SE19"/>
<reference evidence="2" key="3">
    <citation type="submission" date="2020-06" db="EMBL/GenBank/DDBJ databases">
        <title>Helianthus annuus Genome sequencing and assembly Release 2.</title>
        <authorList>
            <person name="Gouzy J."/>
            <person name="Langlade N."/>
            <person name="Munos S."/>
        </authorList>
    </citation>
    <scope>NUCLEOTIDE SEQUENCE</scope>
    <source>
        <tissue evidence="2">Leaves</tissue>
    </source>
</reference>
<evidence type="ECO:0000256" key="1">
    <source>
        <dbReference type="SAM" id="Phobius"/>
    </source>
</evidence>
<dbReference type="EMBL" id="MNCJ02000326">
    <property type="protein sequence ID" value="KAF5783403.1"/>
    <property type="molecule type" value="Genomic_DNA"/>
</dbReference>
<protein>
    <submittedName>
        <fullName evidence="3">Uncharacterized protein</fullName>
    </submittedName>
</protein>
<dbReference type="EMBL" id="CM007903">
    <property type="protein sequence ID" value="OTF96772.1"/>
    <property type="molecule type" value="Genomic_DNA"/>
</dbReference>
<reference evidence="3" key="2">
    <citation type="submission" date="2017-02" db="EMBL/GenBank/DDBJ databases">
        <title>Sunflower complete genome.</title>
        <authorList>
            <person name="Langlade N."/>
            <person name="Munos S."/>
        </authorList>
    </citation>
    <scope>NUCLEOTIDE SEQUENCE [LARGE SCALE GENOMIC DNA]</scope>
    <source>
        <tissue evidence="3">Leaves</tissue>
    </source>
</reference>
<keyword evidence="1" id="KW-0812">Transmembrane</keyword>
<organism evidence="3 4">
    <name type="scientific">Helianthus annuus</name>
    <name type="common">Common sunflower</name>
    <dbReference type="NCBI Taxonomy" id="4232"/>
    <lineage>
        <taxon>Eukaryota</taxon>
        <taxon>Viridiplantae</taxon>
        <taxon>Streptophyta</taxon>
        <taxon>Embryophyta</taxon>
        <taxon>Tracheophyta</taxon>
        <taxon>Spermatophyta</taxon>
        <taxon>Magnoliopsida</taxon>
        <taxon>eudicotyledons</taxon>
        <taxon>Gunneridae</taxon>
        <taxon>Pentapetalae</taxon>
        <taxon>asterids</taxon>
        <taxon>campanulids</taxon>
        <taxon>Asterales</taxon>
        <taxon>Asteraceae</taxon>
        <taxon>Asteroideae</taxon>
        <taxon>Heliantheae alliance</taxon>
        <taxon>Heliantheae</taxon>
        <taxon>Helianthus</taxon>
    </lineage>
</organism>
<evidence type="ECO:0000313" key="4">
    <source>
        <dbReference type="Proteomes" id="UP000215914"/>
    </source>
</evidence>
<dbReference type="Gramene" id="mRNA:HanXRQr2_Chr11g0507531">
    <property type="protein sequence ID" value="mRNA:HanXRQr2_Chr11g0507531"/>
    <property type="gene ID" value="HanXRQr2_Chr11g0507531"/>
</dbReference>
<dbReference type="AlphaFoldDB" id="A0A251SE19"/>
<keyword evidence="1" id="KW-1133">Transmembrane helix</keyword>
<evidence type="ECO:0000313" key="3">
    <source>
        <dbReference type="EMBL" id="OTF96772.1"/>
    </source>
</evidence>
<name>A0A251SE19_HELAN</name>
<keyword evidence="1" id="KW-0472">Membrane</keyword>
<dbReference type="Proteomes" id="UP000215914">
    <property type="component" value="Chromosome 14"/>
</dbReference>
<gene>
    <name evidence="3" type="ORF">HannXRQ_Chr14g0426971</name>
    <name evidence="2" type="ORF">HanXRQr2_Chr11g0507531</name>
</gene>